<dbReference type="AlphaFoldDB" id="A0A0R3TYK3"/>
<accession>A0A0R3TYK3</accession>
<reference evidence="3" key="1">
    <citation type="submission" date="2017-02" db="UniProtKB">
        <authorList>
            <consortium name="WormBaseParasite"/>
        </authorList>
    </citation>
    <scope>IDENTIFICATION</scope>
</reference>
<dbReference type="InterPro" id="IPR015915">
    <property type="entry name" value="Kelch-typ_b-propeller"/>
</dbReference>
<reference evidence="1 2" key="2">
    <citation type="submission" date="2018-11" db="EMBL/GenBank/DDBJ databases">
        <authorList>
            <consortium name="Pathogen Informatics"/>
        </authorList>
    </citation>
    <scope>NUCLEOTIDE SEQUENCE [LARGE SCALE GENOMIC DNA]</scope>
</reference>
<dbReference type="Gene3D" id="2.120.10.80">
    <property type="entry name" value="Kelch-type beta propeller"/>
    <property type="match status" value="1"/>
</dbReference>
<evidence type="ECO:0000313" key="3">
    <source>
        <dbReference type="WBParaSite" id="HNAJ_0001295201-mRNA-1"/>
    </source>
</evidence>
<name>A0A0R3TYK3_RODNA</name>
<evidence type="ECO:0000313" key="1">
    <source>
        <dbReference type="EMBL" id="VDO14470.1"/>
    </source>
</evidence>
<gene>
    <name evidence="1" type="ORF">HNAJ_LOCUS12926</name>
</gene>
<keyword evidence="2" id="KW-1185">Reference proteome</keyword>
<dbReference type="OrthoDB" id="6282652at2759"/>
<dbReference type="EMBL" id="UZAE01014795">
    <property type="protein sequence ID" value="VDO14470.1"/>
    <property type="molecule type" value="Genomic_DNA"/>
</dbReference>
<dbReference type="WBParaSite" id="HNAJ_0001295201-mRNA-1">
    <property type="protein sequence ID" value="HNAJ_0001295201-mRNA-1"/>
    <property type="gene ID" value="HNAJ_0001295201"/>
</dbReference>
<dbReference type="SUPFAM" id="SSF117281">
    <property type="entry name" value="Kelch motif"/>
    <property type="match status" value="1"/>
</dbReference>
<sequence length="264" mass="29271">MRIFDQINVNEIWMVSFILSKPDGRGQCILKFACDFDFFAKDQKWVRWTTAKDMETLLSSPWLWAPSEGSKLEVIASWINAATSSCERGTLETSFAHFLSTLNIKNISASFIAEGWKGFPDMSTGRCESGAVQISDLGVLVLGGAAEYGGTALNTVELLQSSADNSSWCSFSPFFQPRSTPTVEFFKECVYVASSLNTCIQSTEVLSITDGRPGQWTLVSHYLFSDSRLSPMLAVSDHLHIESKYLYIFMLCSQANTASLIVKP</sequence>
<organism evidence="3">
    <name type="scientific">Rodentolepis nana</name>
    <name type="common">Dwarf tapeworm</name>
    <name type="synonym">Hymenolepis nana</name>
    <dbReference type="NCBI Taxonomy" id="102285"/>
    <lineage>
        <taxon>Eukaryota</taxon>
        <taxon>Metazoa</taxon>
        <taxon>Spiralia</taxon>
        <taxon>Lophotrochozoa</taxon>
        <taxon>Platyhelminthes</taxon>
        <taxon>Cestoda</taxon>
        <taxon>Eucestoda</taxon>
        <taxon>Cyclophyllidea</taxon>
        <taxon>Hymenolepididae</taxon>
        <taxon>Rodentolepis</taxon>
    </lineage>
</organism>
<evidence type="ECO:0000313" key="2">
    <source>
        <dbReference type="Proteomes" id="UP000278807"/>
    </source>
</evidence>
<dbReference type="Proteomes" id="UP000278807">
    <property type="component" value="Unassembled WGS sequence"/>
</dbReference>
<proteinExistence type="predicted"/>
<protein>
    <submittedName>
        <fullName evidence="3">FAD/NAD(P)-binding oxidoreductase family protein</fullName>
    </submittedName>
</protein>